<keyword evidence="5" id="KW-0865">Zymogen</keyword>
<evidence type="ECO:0000256" key="4">
    <source>
        <dbReference type="ARBA" id="ARBA00022807"/>
    </source>
</evidence>
<evidence type="ECO:0000256" key="6">
    <source>
        <dbReference type="ARBA" id="ARBA00023157"/>
    </source>
</evidence>
<protein>
    <submittedName>
        <fullName evidence="10">Uncharacterized protein</fullName>
    </submittedName>
</protein>
<keyword evidence="2" id="KW-0645">Protease</keyword>
<dbReference type="PROSITE" id="PS00139">
    <property type="entry name" value="THIOL_PROTEASE_CYS"/>
    <property type="match status" value="1"/>
</dbReference>
<dbReference type="PRINTS" id="PR00705">
    <property type="entry name" value="PAPAIN"/>
</dbReference>
<keyword evidence="3" id="KW-0378">Hydrolase</keyword>
<dbReference type="InterPro" id="IPR000169">
    <property type="entry name" value="Pept_cys_AS"/>
</dbReference>
<organism evidence="10 11">
    <name type="scientific">Arctia plantaginis</name>
    <name type="common">Wood tiger moth</name>
    <name type="synonym">Phalaena plantaginis</name>
    <dbReference type="NCBI Taxonomy" id="874455"/>
    <lineage>
        <taxon>Eukaryota</taxon>
        <taxon>Metazoa</taxon>
        <taxon>Ecdysozoa</taxon>
        <taxon>Arthropoda</taxon>
        <taxon>Hexapoda</taxon>
        <taxon>Insecta</taxon>
        <taxon>Pterygota</taxon>
        <taxon>Neoptera</taxon>
        <taxon>Endopterygota</taxon>
        <taxon>Lepidoptera</taxon>
        <taxon>Glossata</taxon>
        <taxon>Ditrysia</taxon>
        <taxon>Noctuoidea</taxon>
        <taxon>Erebidae</taxon>
        <taxon>Arctiinae</taxon>
        <taxon>Arctia</taxon>
    </lineage>
</organism>
<dbReference type="Pfam" id="PF08246">
    <property type="entry name" value="Inhibitor_I29"/>
    <property type="match status" value="1"/>
</dbReference>
<dbReference type="FunFam" id="3.90.70.10:FF:000332">
    <property type="entry name" value="Cathepsin L1"/>
    <property type="match status" value="1"/>
</dbReference>
<comment type="similarity">
    <text evidence="1">Belongs to the peptidase C1 family.</text>
</comment>
<dbReference type="Pfam" id="PF00112">
    <property type="entry name" value="Peptidase_C1"/>
    <property type="match status" value="1"/>
</dbReference>
<evidence type="ECO:0000256" key="5">
    <source>
        <dbReference type="ARBA" id="ARBA00023145"/>
    </source>
</evidence>
<evidence type="ECO:0000256" key="7">
    <source>
        <dbReference type="SAM" id="SignalP"/>
    </source>
</evidence>
<dbReference type="PROSITE" id="PS00640">
    <property type="entry name" value="THIOL_PROTEASE_ASN"/>
    <property type="match status" value="1"/>
</dbReference>
<dbReference type="SUPFAM" id="SSF54001">
    <property type="entry name" value="Cysteine proteinases"/>
    <property type="match status" value="1"/>
</dbReference>
<dbReference type="AlphaFoldDB" id="A0A8S0ZAM4"/>
<dbReference type="Gene3D" id="3.90.70.10">
    <property type="entry name" value="Cysteine proteinases"/>
    <property type="match status" value="1"/>
</dbReference>
<dbReference type="PANTHER" id="PTHR12411">
    <property type="entry name" value="CYSTEINE PROTEASE FAMILY C1-RELATED"/>
    <property type="match status" value="1"/>
</dbReference>
<accession>A0A8S0ZAM4</accession>
<dbReference type="GO" id="GO:0008234">
    <property type="term" value="F:cysteine-type peptidase activity"/>
    <property type="evidence" value="ECO:0007669"/>
    <property type="project" value="UniProtKB-KW"/>
</dbReference>
<dbReference type="InterPro" id="IPR013128">
    <property type="entry name" value="Peptidase_C1A"/>
</dbReference>
<keyword evidence="6" id="KW-1015">Disulfide bond</keyword>
<evidence type="ECO:0000256" key="1">
    <source>
        <dbReference type="ARBA" id="ARBA00008455"/>
    </source>
</evidence>
<comment type="caution">
    <text evidence="10">The sequence shown here is derived from an EMBL/GenBank/DDBJ whole genome shotgun (WGS) entry which is preliminary data.</text>
</comment>
<proteinExistence type="inferred from homology"/>
<evidence type="ECO:0000256" key="3">
    <source>
        <dbReference type="ARBA" id="ARBA00022801"/>
    </source>
</evidence>
<evidence type="ECO:0000259" key="9">
    <source>
        <dbReference type="SMART" id="SM00848"/>
    </source>
</evidence>
<dbReference type="OrthoDB" id="7173113at2759"/>
<keyword evidence="4" id="KW-0788">Thiol protease</keyword>
<gene>
    <name evidence="10" type="ORF">APLA_LOCUS3978</name>
</gene>
<feature type="signal peptide" evidence="7">
    <location>
        <begin position="1"/>
        <end position="19"/>
    </location>
</feature>
<dbReference type="EMBL" id="CADEBD010000286">
    <property type="protein sequence ID" value="CAB3229336.1"/>
    <property type="molecule type" value="Genomic_DNA"/>
</dbReference>
<dbReference type="InterPro" id="IPR039417">
    <property type="entry name" value="Peptidase_C1A_papain-like"/>
</dbReference>
<dbReference type="InterPro" id="IPR038765">
    <property type="entry name" value="Papain-like_cys_pep_sf"/>
</dbReference>
<dbReference type="SMART" id="SM00848">
    <property type="entry name" value="Inhibitor_I29"/>
    <property type="match status" value="1"/>
</dbReference>
<evidence type="ECO:0000259" key="8">
    <source>
        <dbReference type="SMART" id="SM00645"/>
    </source>
</evidence>
<reference evidence="10 11" key="1">
    <citation type="submission" date="2020-04" db="EMBL/GenBank/DDBJ databases">
        <authorList>
            <person name="Wallbank WR R."/>
            <person name="Pardo Diaz C."/>
            <person name="Kozak K."/>
            <person name="Martin S."/>
            <person name="Jiggins C."/>
            <person name="Moest M."/>
            <person name="Warren A I."/>
            <person name="Byers J.R.P. K."/>
            <person name="Montejo-Kovacevich G."/>
            <person name="Yen C E."/>
        </authorList>
    </citation>
    <scope>NUCLEOTIDE SEQUENCE [LARGE SCALE GENOMIC DNA]</scope>
</reference>
<feature type="domain" description="Peptidase C1A papain C-terminal" evidence="8">
    <location>
        <begin position="322"/>
        <end position="538"/>
    </location>
</feature>
<dbReference type="Proteomes" id="UP000494256">
    <property type="component" value="Unassembled WGS sequence"/>
</dbReference>
<evidence type="ECO:0000313" key="11">
    <source>
        <dbReference type="Proteomes" id="UP000494256"/>
    </source>
</evidence>
<dbReference type="InterPro" id="IPR000668">
    <property type="entry name" value="Peptidase_C1A_C"/>
</dbReference>
<evidence type="ECO:0000256" key="2">
    <source>
        <dbReference type="ARBA" id="ARBA00022670"/>
    </source>
</evidence>
<dbReference type="CDD" id="cd02248">
    <property type="entry name" value="Peptidase_C1A"/>
    <property type="match status" value="1"/>
</dbReference>
<sequence>MAVLPAIFVLILGVNSISSHVLLNDEEHEIEWPTEYHFTGENINFVTTLKTPFEIWASADQNRARVDYYGGVTKKYFNGEENSTYMVFPMPNSDMEVEINCWMVGRKIEDLELLPDGSLLSFTGETISLFDKLVDVWTGTYDDDEHQNVIVEETLYVYKNSNGVQIPVQHIIKKLNEVKGSIIAHKVTNYYNFEDTIPEDVLKHDDDVCMFASNFKRDIQYLIPDVPEHLNFAFESFATHHSKEYHEKEKQMRKSIFERNWRMVQEHNRKNLSYKMEINEFSDRTPHELKYLTGLLVQNQPSKEAMPFPHTLEEIDDIVNQLPETFDLRFEGAVTPVKNQGRCGSCWAFATAAALEGAFARVNGDRLLDLSEQSIVDCAWNEGNLGCDGGFLETAWQYMLKNGIPTEKEYGIYMEHDGACHLSNMTTLYKIRGFANVTPRNPNALKVALYKYGPVTIGMQATDAMKSYANGLFYDLSCDPDRPRPNHAVTIVGYGKRHGEDYWIIKNSWGESWGEDGYILILAKNNNCFVLDYPCYPIV</sequence>
<evidence type="ECO:0000313" key="10">
    <source>
        <dbReference type="EMBL" id="CAB3229336.1"/>
    </source>
</evidence>
<feature type="chain" id="PRO_5035914678" evidence="7">
    <location>
        <begin position="20"/>
        <end position="539"/>
    </location>
</feature>
<feature type="domain" description="Cathepsin propeptide inhibitor" evidence="9">
    <location>
        <begin position="234"/>
        <end position="289"/>
    </location>
</feature>
<dbReference type="GO" id="GO:0006508">
    <property type="term" value="P:proteolysis"/>
    <property type="evidence" value="ECO:0007669"/>
    <property type="project" value="UniProtKB-KW"/>
</dbReference>
<dbReference type="InterPro" id="IPR025661">
    <property type="entry name" value="Pept_asp_AS"/>
</dbReference>
<dbReference type="SMART" id="SM00645">
    <property type="entry name" value="Pept_C1"/>
    <property type="match status" value="1"/>
</dbReference>
<name>A0A8S0ZAM4_ARCPL</name>
<dbReference type="InterPro" id="IPR013201">
    <property type="entry name" value="Prot_inhib_I29"/>
</dbReference>
<keyword evidence="7" id="KW-0732">Signal</keyword>